<dbReference type="AlphaFoldDB" id="A0A4C1U947"/>
<accession>A0A4C1U947</accession>
<dbReference type="Proteomes" id="UP000299102">
    <property type="component" value="Unassembled WGS sequence"/>
</dbReference>
<proteinExistence type="predicted"/>
<name>A0A4C1U947_EUMVA</name>
<feature type="region of interest" description="Disordered" evidence="1">
    <location>
        <begin position="70"/>
        <end position="111"/>
    </location>
</feature>
<reference evidence="2 3" key="1">
    <citation type="journal article" date="2019" name="Commun. Biol.">
        <title>The bagworm genome reveals a unique fibroin gene that provides high tensile strength.</title>
        <authorList>
            <person name="Kono N."/>
            <person name="Nakamura H."/>
            <person name="Ohtoshi R."/>
            <person name="Tomita M."/>
            <person name="Numata K."/>
            <person name="Arakawa K."/>
        </authorList>
    </citation>
    <scope>NUCLEOTIDE SEQUENCE [LARGE SCALE GENOMIC DNA]</scope>
</reference>
<protein>
    <submittedName>
        <fullName evidence="2">Uncharacterized protein</fullName>
    </submittedName>
</protein>
<evidence type="ECO:0000313" key="2">
    <source>
        <dbReference type="EMBL" id="GBP22454.1"/>
    </source>
</evidence>
<feature type="region of interest" description="Disordered" evidence="1">
    <location>
        <begin position="140"/>
        <end position="174"/>
    </location>
</feature>
<dbReference type="PROSITE" id="PS51257">
    <property type="entry name" value="PROKAR_LIPOPROTEIN"/>
    <property type="match status" value="1"/>
</dbReference>
<sequence>MRERGSRHVEKVPSNAAFAYGYTVTMQASTYACLRPWACPWKLARADRYRAHARRAANIARIDTALPQNNSCSTMAERQQQKSPVRHTDRKVNGSRSMLGRSHETGGGADDASSVPYIALEKWIFNGTNSASDGRIGFSSSMTSSLPGSKDGSREEEVMTFPGRSEPGLTEPRLRDSPRLEAWIRPC</sequence>
<comment type="caution">
    <text evidence="2">The sequence shown here is derived from an EMBL/GenBank/DDBJ whole genome shotgun (WGS) entry which is preliminary data.</text>
</comment>
<evidence type="ECO:0000313" key="3">
    <source>
        <dbReference type="Proteomes" id="UP000299102"/>
    </source>
</evidence>
<keyword evidence="3" id="KW-1185">Reference proteome</keyword>
<dbReference type="EMBL" id="BGZK01000140">
    <property type="protein sequence ID" value="GBP22454.1"/>
    <property type="molecule type" value="Genomic_DNA"/>
</dbReference>
<organism evidence="2 3">
    <name type="scientific">Eumeta variegata</name>
    <name type="common">Bagworm moth</name>
    <name type="synonym">Eumeta japonica</name>
    <dbReference type="NCBI Taxonomy" id="151549"/>
    <lineage>
        <taxon>Eukaryota</taxon>
        <taxon>Metazoa</taxon>
        <taxon>Ecdysozoa</taxon>
        <taxon>Arthropoda</taxon>
        <taxon>Hexapoda</taxon>
        <taxon>Insecta</taxon>
        <taxon>Pterygota</taxon>
        <taxon>Neoptera</taxon>
        <taxon>Endopterygota</taxon>
        <taxon>Lepidoptera</taxon>
        <taxon>Glossata</taxon>
        <taxon>Ditrysia</taxon>
        <taxon>Tineoidea</taxon>
        <taxon>Psychidae</taxon>
        <taxon>Oiketicinae</taxon>
        <taxon>Eumeta</taxon>
    </lineage>
</organism>
<gene>
    <name evidence="2" type="ORF">EVAR_78630_1</name>
</gene>
<evidence type="ECO:0000256" key="1">
    <source>
        <dbReference type="SAM" id="MobiDB-lite"/>
    </source>
</evidence>
<feature type="compositionally biased region" description="Polar residues" evidence="1">
    <location>
        <begin position="70"/>
        <end position="83"/>
    </location>
</feature>